<organism evidence="2 3">
    <name type="scientific">Rhinolophus ferrumequinum</name>
    <name type="common">Greater horseshoe bat</name>
    <dbReference type="NCBI Taxonomy" id="59479"/>
    <lineage>
        <taxon>Eukaryota</taxon>
        <taxon>Metazoa</taxon>
        <taxon>Chordata</taxon>
        <taxon>Craniata</taxon>
        <taxon>Vertebrata</taxon>
        <taxon>Euteleostomi</taxon>
        <taxon>Mammalia</taxon>
        <taxon>Eutheria</taxon>
        <taxon>Laurasiatheria</taxon>
        <taxon>Chiroptera</taxon>
        <taxon>Yinpterochiroptera</taxon>
        <taxon>Rhinolophoidea</taxon>
        <taxon>Rhinolophidae</taxon>
        <taxon>Rhinolophinae</taxon>
        <taxon>Rhinolophus</taxon>
    </lineage>
</organism>
<evidence type="ECO:0000313" key="2">
    <source>
        <dbReference type="EMBL" id="KAF6321309.1"/>
    </source>
</evidence>
<gene>
    <name evidence="2" type="ORF">mRhiFer1_008438</name>
</gene>
<evidence type="ECO:0000313" key="3">
    <source>
        <dbReference type="Proteomes" id="UP000585614"/>
    </source>
</evidence>
<protein>
    <submittedName>
        <fullName evidence="2">Uncharacterized protein</fullName>
    </submittedName>
</protein>
<feature type="region of interest" description="Disordered" evidence="1">
    <location>
        <begin position="35"/>
        <end position="61"/>
    </location>
</feature>
<proteinExistence type="predicted"/>
<evidence type="ECO:0000256" key="1">
    <source>
        <dbReference type="SAM" id="MobiDB-lite"/>
    </source>
</evidence>
<accession>A0A7J7V836</accession>
<dbReference type="AlphaFoldDB" id="A0A7J7V836"/>
<sequence length="129" mass="14750">MFHFESCWKTEAFTSRNQALLDRNLCPHEMPSCHPERQEWGRPETASEDGPATRPIPEDSLGSVNHAGFGLWERTTYTLGRSHFLSDLLRSERVFLDGTSNCLCKQDSCLMKHHTFYGTSLSPTCPQRM</sequence>
<dbReference type="Proteomes" id="UP000585614">
    <property type="component" value="Unassembled WGS sequence"/>
</dbReference>
<reference evidence="2 3" key="1">
    <citation type="journal article" date="2020" name="Nature">
        <title>Six reference-quality genomes reveal evolution of bat adaptations.</title>
        <authorList>
            <person name="Jebb D."/>
            <person name="Huang Z."/>
            <person name="Pippel M."/>
            <person name="Hughes G.M."/>
            <person name="Lavrichenko K."/>
            <person name="Devanna P."/>
            <person name="Winkler S."/>
            <person name="Jermiin L.S."/>
            <person name="Skirmuntt E.C."/>
            <person name="Katzourakis A."/>
            <person name="Burkitt-Gray L."/>
            <person name="Ray D.A."/>
            <person name="Sullivan K.A.M."/>
            <person name="Roscito J.G."/>
            <person name="Kirilenko B.M."/>
            <person name="Davalos L.M."/>
            <person name="Corthals A.P."/>
            <person name="Power M.L."/>
            <person name="Jones G."/>
            <person name="Ransome R.D."/>
            <person name="Dechmann D.K.N."/>
            <person name="Locatelli A.G."/>
            <person name="Puechmaille S.J."/>
            <person name="Fedrigo O."/>
            <person name="Jarvis E.D."/>
            <person name="Hiller M."/>
            <person name="Vernes S.C."/>
            <person name="Myers E.W."/>
            <person name="Teeling E.C."/>
        </authorList>
    </citation>
    <scope>NUCLEOTIDE SEQUENCE [LARGE SCALE GENOMIC DNA]</scope>
    <source>
        <strain evidence="2">MRhiFer1</strain>
        <tissue evidence="2">Lung</tissue>
    </source>
</reference>
<comment type="caution">
    <text evidence="2">The sequence shown here is derived from an EMBL/GenBank/DDBJ whole genome shotgun (WGS) entry which is preliminary data.</text>
</comment>
<dbReference type="EMBL" id="JACAGC010000014">
    <property type="protein sequence ID" value="KAF6321309.1"/>
    <property type="molecule type" value="Genomic_DNA"/>
</dbReference>
<name>A0A7J7V836_RHIFE</name>